<evidence type="ECO:0000313" key="3">
    <source>
        <dbReference type="EMBL" id="WWF06389.1"/>
    </source>
</evidence>
<organism evidence="3 4">
    <name type="scientific">Janibacter terrae</name>
    <dbReference type="NCBI Taxonomy" id="103817"/>
    <lineage>
        <taxon>Bacteria</taxon>
        <taxon>Bacillati</taxon>
        <taxon>Actinomycetota</taxon>
        <taxon>Actinomycetes</taxon>
        <taxon>Micrococcales</taxon>
        <taxon>Intrasporangiaceae</taxon>
        <taxon>Janibacter</taxon>
    </lineage>
</organism>
<reference evidence="3 4" key="1">
    <citation type="submission" date="2022-09" db="EMBL/GenBank/DDBJ databases">
        <title>Complete genome sequence of Janibacter terrae strain COS04-44, PCL-degrading bacteria isolated from oil spilled coast.</title>
        <authorList>
            <person name="Park H."/>
            <person name="Kim J.Y."/>
            <person name="An S.H."/>
            <person name="Lee C.M."/>
            <person name="Weon H.-Y."/>
        </authorList>
    </citation>
    <scope>NUCLEOTIDE SEQUENCE [LARGE SCALE GENOMIC DNA]</scope>
    <source>
        <strain evidence="3 4">COS04-44</strain>
    </source>
</reference>
<keyword evidence="4" id="KW-1185">Reference proteome</keyword>
<feature type="compositionally biased region" description="Polar residues" evidence="1">
    <location>
        <begin position="96"/>
        <end position="113"/>
    </location>
</feature>
<dbReference type="EMBL" id="CP104874">
    <property type="protein sequence ID" value="WWF06389.1"/>
    <property type="molecule type" value="Genomic_DNA"/>
</dbReference>
<evidence type="ECO:0000256" key="2">
    <source>
        <dbReference type="SAM" id="SignalP"/>
    </source>
</evidence>
<feature type="chain" id="PRO_5046095821" description="Sensor domain-containing protein" evidence="2">
    <location>
        <begin position="23"/>
        <end position="239"/>
    </location>
</feature>
<sequence length="239" mass="25253">MRRPLRPAVALAALTLVLPGCGLVDDPQPAEDLGTLTGAGRPLDEGGLRSALPSPGDLGDGWGADPAGTLFETRAAEVTPSSCAPLVLKGPGWDEVQQTSRGRAQANFAASDNQPPPGTQRRHVAVWAYSYDEPYPVRLFDEAGAEVADCSQFSIVQRDTGNSSAYEADALTFPALGDRTLALRLTIHQTMETLTMDFVAVKVGHNTFTVVNGTYNGTPDTALTERTARATLDGLEEAS</sequence>
<dbReference type="RefSeq" id="WP_338538988.1">
    <property type="nucleotide sequence ID" value="NZ_CP104874.1"/>
</dbReference>
<gene>
    <name evidence="3" type="ORF">N5P18_05820</name>
</gene>
<feature type="region of interest" description="Disordered" evidence="1">
    <location>
        <begin position="96"/>
        <end position="120"/>
    </location>
</feature>
<evidence type="ECO:0000313" key="4">
    <source>
        <dbReference type="Proteomes" id="UP001381003"/>
    </source>
</evidence>
<accession>A0ABZ2FGC7</accession>
<evidence type="ECO:0008006" key="5">
    <source>
        <dbReference type="Google" id="ProtNLM"/>
    </source>
</evidence>
<name>A0ABZ2FGC7_9MICO</name>
<keyword evidence="2" id="KW-0732">Signal</keyword>
<protein>
    <recommendedName>
        <fullName evidence="5">Sensor domain-containing protein</fullName>
    </recommendedName>
</protein>
<proteinExistence type="predicted"/>
<dbReference type="Proteomes" id="UP001381003">
    <property type="component" value="Chromosome"/>
</dbReference>
<feature type="region of interest" description="Disordered" evidence="1">
    <location>
        <begin position="32"/>
        <end position="64"/>
    </location>
</feature>
<feature type="signal peptide" evidence="2">
    <location>
        <begin position="1"/>
        <end position="22"/>
    </location>
</feature>
<evidence type="ECO:0000256" key="1">
    <source>
        <dbReference type="SAM" id="MobiDB-lite"/>
    </source>
</evidence>